<evidence type="ECO:0000256" key="2">
    <source>
        <dbReference type="ARBA" id="ARBA00022723"/>
    </source>
</evidence>
<dbReference type="Pfam" id="PF00172">
    <property type="entry name" value="Zn_clus"/>
    <property type="match status" value="1"/>
</dbReference>
<comment type="subcellular location">
    <subcellularLocation>
        <location evidence="1">Nucleus</location>
    </subcellularLocation>
</comment>
<evidence type="ECO:0000313" key="7">
    <source>
        <dbReference type="EMBL" id="RSH79330.1"/>
    </source>
</evidence>
<dbReference type="GO" id="GO:0003677">
    <property type="term" value="F:DNA binding"/>
    <property type="evidence" value="ECO:0007669"/>
    <property type="project" value="InterPro"/>
</dbReference>
<dbReference type="InterPro" id="IPR050613">
    <property type="entry name" value="Sec_Metabolite_Reg"/>
</dbReference>
<dbReference type="InterPro" id="IPR036864">
    <property type="entry name" value="Zn2-C6_fun-type_DNA-bd_sf"/>
</dbReference>
<dbReference type="OrthoDB" id="3364175at2759"/>
<sequence>MESAVSVFNPIAQFSFSLPAGNALRKNKSVQSCITCRRRKTKCDRQWPCTPCKNRGEADTCEPYVREPTNRPTGYTHVSDTSILANRVNQLEVALSRLIARVDNVDAYGDIINEFKDPLPVFRPNRDGEDDMNEKQEPMDQDMSVVDVNMSSLNNGAGNGSRDDERGRKDREPRGGAVSASRSTRRVTEPSPGPALLNAAHEVSVGPSSQPHGGHHLPHAAAAHAHSGSIGALTGAGQGPAPVGTMPPADLVSPAHILASIASCPPSFDTPDPSAHAHLPLDLGYGVASAAANAPWPPPHAQHLPSNFGMYAEGRSEPTSKVPSIQEHNATLELEAMALGRGAQWGERSPEKDHDGPTLSSIIHIRPRPDHDHLKEFPQVANLPNVLIGKYVLTHYLDNIDHNWRCFHRPTFENQCSELFSRIRARATEFTLGELATLGLYAACLSVSLLYLDDDSLNDLGLTNDQSQILATKCWKVAYAALDESDWMQVHDIRGIQTLIVGGLYLSSVKRANQHWAMLGTATKVAMAIGLATIPDESKIATTNINSIPPRFRSAIDREVGRRIWFCLCEYDILFTMENGFMYIINPELSTTSEPANINDVDIHPDVPVVSLPIDTYTDMSHHLARAKLMYLHRNLMTKVRKAGRMRYQFVTEAHAELLQCIEERPLFFRDTDTIVAQDAVQLHRIKREACLLREATDLRMSCLAAARRMLSAEQRYRMFSSNYPHFWAHNYMVFTATMVAIIYLIYAEPGEVEDIKSLSEHGIEQLRSLSTRGRLDLNDTADTLTVLMENQLRRRDAESPSKSLKRNFGDFLYENWGNGAGWVPDLPHEGKRPFVADPGSAGMDTGSTSAYTDVNDMGFVFDSLLNDYAMNVG</sequence>
<name>A0A427XKD6_9TREE</name>
<evidence type="ECO:0000256" key="3">
    <source>
        <dbReference type="ARBA" id="ARBA00023242"/>
    </source>
</evidence>
<dbReference type="InterPro" id="IPR001138">
    <property type="entry name" value="Zn2Cys6_DnaBD"/>
</dbReference>
<dbReference type="GO" id="GO:0000981">
    <property type="term" value="F:DNA-binding transcription factor activity, RNA polymerase II-specific"/>
    <property type="evidence" value="ECO:0007669"/>
    <property type="project" value="InterPro"/>
</dbReference>
<feature type="region of interest" description="Disordered" evidence="4">
    <location>
        <begin position="296"/>
        <end position="323"/>
    </location>
</feature>
<keyword evidence="5" id="KW-0812">Transmembrane</keyword>
<evidence type="ECO:0000313" key="8">
    <source>
        <dbReference type="Proteomes" id="UP000279236"/>
    </source>
</evidence>
<dbReference type="Pfam" id="PF04082">
    <property type="entry name" value="Fungal_trans"/>
    <property type="match status" value="1"/>
</dbReference>
<dbReference type="GO" id="GO:0008270">
    <property type="term" value="F:zinc ion binding"/>
    <property type="evidence" value="ECO:0007669"/>
    <property type="project" value="InterPro"/>
</dbReference>
<dbReference type="CDD" id="cd00067">
    <property type="entry name" value="GAL4"/>
    <property type="match status" value="1"/>
</dbReference>
<dbReference type="AlphaFoldDB" id="A0A427XKD6"/>
<keyword evidence="3" id="KW-0539">Nucleus</keyword>
<reference evidence="7 8" key="1">
    <citation type="submission" date="2018-11" db="EMBL/GenBank/DDBJ databases">
        <title>Genome sequence of Apiotrichum porosum DSM 27194.</title>
        <authorList>
            <person name="Aliyu H."/>
            <person name="Gorte O."/>
            <person name="Ochsenreither K."/>
        </authorList>
    </citation>
    <scope>NUCLEOTIDE SEQUENCE [LARGE SCALE GENOMIC DNA]</scope>
    <source>
        <strain evidence="7 8">DSM 27194</strain>
    </source>
</reference>
<dbReference type="CDD" id="cd12148">
    <property type="entry name" value="fungal_TF_MHR"/>
    <property type="match status" value="1"/>
</dbReference>
<keyword evidence="5" id="KW-0472">Membrane</keyword>
<dbReference type="PROSITE" id="PS00463">
    <property type="entry name" value="ZN2_CY6_FUNGAL_1"/>
    <property type="match status" value="1"/>
</dbReference>
<dbReference type="EMBL" id="RSCE01000010">
    <property type="protein sequence ID" value="RSH79330.1"/>
    <property type="molecule type" value="Genomic_DNA"/>
</dbReference>
<dbReference type="SMART" id="SM00906">
    <property type="entry name" value="Fungal_trans"/>
    <property type="match status" value="1"/>
</dbReference>
<dbReference type="PROSITE" id="PS50048">
    <property type="entry name" value="ZN2_CY6_FUNGAL_2"/>
    <property type="match status" value="1"/>
</dbReference>
<dbReference type="SMART" id="SM00066">
    <property type="entry name" value="GAL4"/>
    <property type="match status" value="1"/>
</dbReference>
<dbReference type="RefSeq" id="XP_028474477.1">
    <property type="nucleotide sequence ID" value="XM_028617170.1"/>
</dbReference>
<evidence type="ECO:0000256" key="4">
    <source>
        <dbReference type="SAM" id="MobiDB-lite"/>
    </source>
</evidence>
<accession>A0A427XKD6</accession>
<dbReference type="InterPro" id="IPR007219">
    <property type="entry name" value="XnlR_reg_dom"/>
</dbReference>
<dbReference type="PANTHER" id="PTHR31001:SF76">
    <property type="entry name" value="ZN(2)-C6 FUNGAL-TYPE DOMAIN-CONTAINING PROTEIN"/>
    <property type="match status" value="1"/>
</dbReference>
<dbReference type="GeneID" id="39585915"/>
<dbReference type="GO" id="GO:0005634">
    <property type="term" value="C:nucleus"/>
    <property type="evidence" value="ECO:0007669"/>
    <property type="project" value="UniProtKB-SubCell"/>
</dbReference>
<dbReference type="Proteomes" id="UP000279236">
    <property type="component" value="Unassembled WGS sequence"/>
</dbReference>
<dbReference type="STRING" id="105984.A0A427XKD6"/>
<feature type="compositionally biased region" description="Basic and acidic residues" evidence="4">
    <location>
        <begin position="161"/>
        <end position="174"/>
    </location>
</feature>
<dbReference type="SUPFAM" id="SSF57701">
    <property type="entry name" value="Zn2/Cys6 DNA-binding domain"/>
    <property type="match status" value="1"/>
</dbReference>
<organism evidence="7 8">
    <name type="scientific">Apiotrichum porosum</name>
    <dbReference type="NCBI Taxonomy" id="105984"/>
    <lineage>
        <taxon>Eukaryota</taxon>
        <taxon>Fungi</taxon>
        <taxon>Dikarya</taxon>
        <taxon>Basidiomycota</taxon>
        <taxon>Agaricomycotina</taxon>
        <taxon>Tremellomycetes</taxon>
        <taxon>Trichosporonales</taxon>
        <taxon>Trichosporonaceae</taxon>
        <taxon>Apiotrichum</taxon>
    </lineage>
</organism>
<feature type="compositionally biased region" description="Low complexity" evidence="4">
    <location>
        <begin position="219"/>
        <end position="233"/>
    </location>
</feature>
<keyword evidence="2" id="KW-0479">Metal-binding</keyword>
<dbReference type="PANTHER" id="PTHR31001">
    <property type="entry name" value="UNCHARACTERIZED TRANSCRIPTIONAL REGULATORY PROTEIN"/>
    <property type="match status" value="1"/>
</dbReference>
<evidence type="ECO:0000259" key="6">
    <source>
        <dbReference type="PROSITE" id="PS50048"/>
    </source>
</evidence>
<keyword evidence="8" id="KW-1185">Reference proteome</keyword>
<dbReference type="Gene3D" id="4.10.240.10">
    <property type="entry name" value="Zn(2)-C6 fungal-type DNA-binding domain"/>
    <property type="match status" value="1"/>
</dbReference>
<protein>
    <recommendedName>
        <fullName evidence="6">Zn(2)-C6 fungal-type domain-containing protein</fullName>
    </recommendedName>
</protein>
<evidence type="ECO:0000256" key="5">
    <source>
        <dbReference type="SAM" id="Phobius"/>
    </source>
</evidence>
<evidence type="ECO:0000256" key="1">
    <source>
        <dbReference type="ARBA" id="ARBA00004123"/>
    </source>
</evidence>
<feature type="domain" description="Zn(2)-C6 fungal-type" evidence="6">
    <location>
        <begin position="32"/>
        <end position="61"/>
    </location>
</feature>
<keyword evidence="5" id="KW-1133">Transmembrane helix</keyword>
<comment type="caution">
    <text evidence="7">The sequence shown here is derived from an EMBL/GenBank/DDBJ whole genome shotgun (WGS) entry which is preliminary data.</text>
</comment>
<dbReference type="GO" id="GO:0006351">
    <property type="term" value="P:DNA-templated transcription"/>
    <property type="evidence" value="ECO:0007669"/>
    <property type="project" value="InterPro"/>
</dbReference>
<feature type="transmembrane region" description="Helical" evidence="5">
    <location>
        <begin position="727"/>
        <end position="747"/>
    </location>
</feature>
<feature type="region of interest" description="Disordered" evidence="4">
    <location>
        <begin position="117"/>
        <end position="245"/>
    </location>
</feature>
<gene>
    <name evidence="7" type="ORF">EHS24_001372</name>
</gene>
<proteinExistence type="predicted"/>